<comment type="caution">
    <text evidence="1">The sequence shown here is derived from an EMBL/GenBank/DDBJ whole genome shotgun (WGS) entry which is preliminary data.</text>
</comment>
<protein>
    <recommendedName>
        <fullName evidence="2">MalT-like TPR region domain-containing protein</fullName>
    </recommendedName>
</protein>
<sequence>MFIDQILTSENKENKKFLILELIKFISTEAKKIAEMGDFFEAAEILSSTANLLEEIDQDIAKELLKNAMKYWDKQIETCKKQAKFLEIAELHIKQAEIYRDKFRNTKKEKENILYAIQFLNHEA</sequence>
<feature type="non-terminal residue" evidence="1">
    <location>
        <position position="124"/>
    </location>
</feature>
<accession>X1BXN8</accession>
<name>X1BXN8_9ZZZZ</name>
<gene>
    <name evidence="1" type="ORF">S01H4_36343</name>
</gene>
<evidence type="ECO:0008006" key="2">
    <source>
        <dbReference type="Google" id="ProtNLM"/>
    </source>
</evidence>
<reference evidence="1" key="1">
    <citation type="journal article" date="2014" name="Front. Microbiol.">
        <title>High frequency of phylogenetically diverse reductive dehalogenase-homologous genes in deep subseafloor sedimentary metagenomes.</title>
        <authorList>
            <person name="Kawai M."/>
            <person name="Futagami T."/>
            <person name="Toyoda A."/>
            <person name="Takaki Y."/>
            <person name="Nishi S."/>
            <person name="Hori S."/>
            <person name="Arai W."/>
            <person name="Tsubouchi T."/>
            <person name="Morono Y."/>
            <person name="Uchiyama I."/>
            <person name="Ito T."/>
            <person name="Fujiyama A."/>
            <person name="Inagaki F."/>
            <person name="Takami H."/>
        </authorList>
    </citation>
    <scope>NUCLEOTIDE SEQUENCE</scope>
    <source>
        <strain evidence="1">Expedition CK06-06</strain>
    </source>
</reference>
<proteinExistence type="predicted"/>
<dbReference type="AlphaFoldDB" id="X1BXN8"/>
<evidence type="ECO:0000313" key="1">
    <source>
        <dbReference type="EMBL" id="GAG85897.1"/>
    </source>
</evidence>
<dbReference type="EMBL" id="BART01019415">
    <property type="protein sequence ID" value="GAG85897.1"/>
    <property type="molecule type" value="Genomic_DNA"/>
</dbReference>
<organism evidence="1">
    <name type="scientific">marine sediment metagenome</name>
    <dbReference type="NCBI Taxonomy" id="412755"/>
    <lineage>
        <taxon>unclassified sequences</taxon>
        <taxon>metagenomes</taxon>
        <taxon>ecological metagenomes</taxon>
    </lineage>
</organism>